<keyword evidence="3" id="KW-1185">Reference proteome</keyword>
<dbReference type="EMBL" id="JAUCBP010000007">
    <property type="protein sequence ID" value="MDM7861118.1"/>
    <property type="molecule type" value="Genomic_DNA"/>
</dbReference>
<evidence type="ECO:0000313" key="2">
    <source>
        <dbReference type="EMBL" id="MDM7861118.1"/>
    </source>
</evidence>
<evidence type="ECO:0000313" key="3">
    <source>
        <dbReference type="Proteomes" id="UP001234343"/>
    </source>
</evidence>
<keyword evidence="1" id="KW-0732">Signal</keyword>
<name>A0ABT7SY45_9ALTE</name>
<feature type="signal peptide" evidence="1">
    <location>
        <begin position="1"/>
        <end position="27"/>
    </location>
</feature>
<reference evidence="2 3" key="1">
    <citation type="submission" date="2023-06" db="EMBL/GenBank/DDBJ databases">
        <title>Alteromonas sp. ASW11-36 isolated from intertidal sand.</title>
        <authorList>
            <person name="Li Y."/>
        </authorList>
    </citation>
    <scope>NUCLEOTIDE SEQUENCE [LARGE SCALE GENOMIC DNA]</scope>
    <source>
        <strain evidence="2 3">ASW11-36</strain>
    </source>
</reference>
<dbReference type="Proteomes" id="UP001234343">
    <property type="component" value="Unassembled WGS sequence"/>
</dbReference>
<dbReference type="PROSITE" id="PS51257">
    <property type="entry name" value="PROKAR_LIPOPROTEIN"/>
    <property type="match status" value="1"/>
</dbReference>
<evidence type="ECO:0000256" key="1">
    <source>
        <dbReference type="SAM" id="SignalP"/>
    </source>
</evidence>
<comment type="caution">
    <text evidence="2">The sequence shown here is derived from an EMBL/GenBank/DDBJ whole genome shotgun (WGS) entry which is preliminary data.</text>
</comment>
<dbReference type="Pfam" id="PF11279">
    <property type="entry name" value="DUF3080"/>
    <property type="match status" value="1"/>
</dbReference>
<organism evidence="2 3">
    <name type="scientific">Alteromonas arenosi</name>
    <dbReference type="NCBI Taxonomy" id="3055817"/>
    <lineage>
        <taxon>Bacteria</taxon>
        <taxon>Pseudomonadati</taxon>
        <taxon>Pseudomonadota</taxon>
        <taxon>Gammaproteobacteria</taxon>
        <taxon>Alteromonadales</taxon>
        <taxon>Alteromonadaceae</taxon>
        <taxon>Alteromonas/Salinimonas group</taxon>
        <taxon>Alteromonas</taxon>
    </lineage>
</organism>
<sequence>MTTKFLQCRLNVVALLLVLLASGCSRHQELPDALYEYHQRLARVLDVDALEVSFVYDKRFNNRQSMYQEPDTISINVREFFNLPDCSLSTIIAERNTALGKAHLPSQRFVYEVELLQGLQACIDVTRQGEVKDKLISLHRLKSNHLPINYSNLLATSDEVFLSLTQSPGFISGDASDGFHESISAWQYLRDIRATENSEIDSTELENHLKTLEQTRLLARQWRSQQILIQWLTASNVWLSSLLNDWQCDSLQQQQKATTLRNVFSLFFADKIQPIASQLNHYHYQLLPIIQSLIDDPVITASWREAARQHLTAEHEEYRAAMMAHIKIWQTLFAQCNLAPGRTG</sequence>
<dbReference type="RefSeq" id="WP_289365489.1">
    <property type="nucleotide sequence ID" value="NZ_JAUCBP010000007.1"/>
</dbReference>
<protein>
    <submittedName>
        <fullName evidence="2">DUF3080 family protein</fullName>
    </submittedName>
</protein>
<feature type="chain" id="PRO_5047492464" evidence="1">
    <location>
        <begin position="28"/>
        <end position="344"/>
    </location>
</feature>
<dbReference type="InterPro" id="IPR021431">
    <property type="entry name" value="DUF3080"/>
</dbReference>
<gene>
    <name evidence="2" type="ORF">QTP81_10965</name>
</gene>
<proteinExistence type="predicted"/>
<accession>A0ABT7SY45</accession>